<dbReference type="AlphaFoldDB" id="A0A7H1M825"/>
<evidence type="ECO:0000313" key="1">
    <source>
        <dbReference type="EMBL" id="QNT57790.1"/>
    </source>
</evidence>
<accession>A0A7H1M825</accession>
<name>A0A7H1M825_9NEIS</name>
<sequence length="58" mass="6783">MEFFGAKRICRQARFGAGGKIIAPFILKCKGKFIQELFRMLPNLRCRRPPEVMLRLKT</sequence>
<dbReference type="Proteomes" id="UP000516412">
    <property type="component" value="Chromosome"/>
</dbReference>
<dbReference type="EMBL" id="CP060414">
    <property type="protein sequence ID" value="QNT57790.1"/>
    <property type="molecule type" value="Genomic_DNA"/>
</dbReference>
<proteinExistence type="predicted"/>
<protein>
    <submittedName>
        <fullName evidence="1">Uncharacterized protein</fullName>
    </submittedName>
</protein>
<gene>
    <name evidence="1" type="ORF">H7A79_1798</name>
</gene>
<dbReference type="KEGG" id="nmus:H7A79_1798"/>
<evidence type="ECO:0000313" key="2">
    <source>
        <dbReference type="Proteomes" id="UP000516412"/>
    </source>
</evidence>
<reference evidence="1" key="1">
    <citation type="submission" date="2024-06" db="EMBL/GenBank/DDBJ databases">
        <title>Complete Genome Sequence of mouse commensal type strain Neisseria musculi.</title>
        <authorList>
            <person name="Thapa E."/>
            <person name="Aluvathingal J."/>
            <person name="Nadendla S."/>
            <person name="Mehta A."/>
            <person name="Tettelin H."/>
            <person name="Weyand N.J."/>
        </authorList>
    </citation>
    <scope>NUCLEOTIDE SEQUENCE</scope>
    <source>
        <strain evidence="1">NW831</strain>
    </source>
</reference>
<organism evidence="1 2">
    <name type="scientific">Neisseria musculi</name>
    <dbReference type="NCBI Taxonomy" id="1815583"/>
    <lineage>
        <taxon>Bacteria</taxon>
        <taxon>Pseudomonadati</taxon>
        <taxon>Pseudomonadota</taxon>
        <taxon>Betaproteobacteria</taxon>
        <taxon>Neisseriales</taxon>
        <taxon>Neisseriaceae</taxon>
        <taxon>Neisseria</taxon>
    </lineage>
</organism>
<keyword evidence="2" id="KW-1185">Reference proteome</keyword>